<keyword evidence="3" id="KW-1185">Reference proteome</keyword>
<dbReference type="RefSeq" id="WP_164211711.1">
    <property type="nucleotide sequence ID" value="NZ_JAAGSC010000042.1"/>
</dbReference>
<sequence>MNWLEGETAELAGPDLIIHLGAGIGQDLETWQQRGALRIVLLEPHPEFLPELLRQSENMEGVEVIGAALSDHSGRDKLRLCSYPLLSSLRDAPELAKVWPGAQVVGEEVVETLSLADLLALVQPSEQQENWLMIDVPGEEAKVLDQLAASSHKHLFSRIFLAAGLEALHKGAEPASKLLQSLEALGYRRVGVPDDADQDWPRYHLALNQLAVKNETLQEQLKALEGQLSERSAELERSEQARGELEEKLGREKASLQEQIKSLEAQLSERESELQESVHQQDIMQARIAEQRTRVMSLEAQLQDRNELAEMRRLLDVQRDSLGQMRQAILQGIQSSVSDITAYAALQSRLGSGHLLLEPVFQSQLPPNLSLILLEHLEESDPELVLIFDCGAAALLFADAIKERWSDFSELSPHNEAQQSTEENASSDAREMALRQDRQPDKPDQTRLLPAPVVAFEHVSVSCDRLSRQVKALDLQHLVEVEYSPLVEQASSSGNHPLFPACQRKLESIAAATQGKTLRLMAFIDASSGDFEPGPALTLMLNTFPGCSLTIVVHGDDESLDQHWTATAQERHLPLDYCALPGIPATSLFTLDAGV</sequence>
<dbReference type="NCBIfam" id="TIGR01444">
    <property type="entry name" value="fkbM_fam"/>
    <property type="match status" value="1"/>
</dbReference>
<organism evidence="2 3">
    <name type="scientific">Wenzhouxiangella limi</name>
    <dbReference type="NCBI Taxonomy" id="2707351"/>
    <lineage>
        <taxon>Bacteria</taxon>
        <taxon>Pseudomonadati</taxon>
        <taxon>Pseudomonadota</taxon>
        <taxon>Gammaproteobacteria</taxon>
        <taxon>Chromatiales</taxon>
        <taxon>Wenzhouxiangellaceae</taxon>
        <taxon>Wenzhouxiangella</taxon>
    </lineage>
</organism>
<name>A0A845VGH4_9GAMM</name>
<gene>
    <name evidence="2" type="ORF">G3I74_11270</name>
</gene>
<dbReference type="Gene3D" id="3.40.50.150">
    <property type="entry name" value="Vaccinia Virus protein VP39"/>
    <property type="match status" value="1"/>
</dbReference>
<evidence type="ECO:0000313" key="2">
    <source>
        <dbReference type="EMBL" id="NDY96309.1"/>
    </source>
</evidence>
<feature type="region of interest" description="Disordered" evidence="1">
    <location>
        <begin position="231"/>
        <end position="253"/>
    </location>
</feature>
<feature type="compositionally biased region" description="Polar residues" evidence="1">
    <location>
        <begin position="415"/>
        <end position="427"/>
    </location>
</feature>
<feature type="compositionally biased region" description="Basic and acidic residues" evidence="1">
    <location>
        <begin position="428"/>
        <end position="445"/>
    </location>
</feature>
<proteinExistence type="predicted"/>
<dbReference type="InterPro" id="IPR029063">
    <property type="entry name" value="SAM-dependent_MTases_sf"/>
</dbReference>
<protein>
    <submittedName>
        <fullName evidence="2">FkbM family methyltransferase</fullName>
    </submittedName>
</protein>
<keyword evidence="2" id="KW-0808">Transferase</keyword>
<dbReference type="Gene3D" id="1.10.287.1490">
    <property type="match status" value="1"/>
</dbReference>
<dbReference type="AlphaFoldDB" id="A0A845VGH4"/>
<accession>A0A845VGH4</accession>
<comment type="caution">
    <text evidence="2">The sequence shown here is derived from an EMBL/GenBank/DDBJ whole genome shotgun (WGS) entry which is preliminary data.</text>
</comment>
<reference evidence="2 3" key="1">
    <citation type="submission" date="2020-02" db="EMBL/GenBank/DDBJ databases">
        <authorList>
            <person name="Zhang X.-Y."/>
        </authorList>
    </citation>
    <scope>NUCLEOTIDE SEQUENCE [LARGE SCALE GENOMIC DNA]</scope>
    <source>
        <strain evidence="2 3">C33</strain>
    </source>
</reference>
<dbReference type="GO" id="GO:0032259">
    <property type="term" value="P:methylation"/>
    <property type="evidence" value="ECO:0007669"/>
    <property type="project" value="UniProtKB-KW"/>
</dbReference>
<evidence type="ECO:0000256" key="1">
    <source>
        <dbReference type="SAM" id="MobiDB-lite"/>
    </source>
</evidence>
<keyword evidence="2" id="KW-0489">Methyltransferase</keyword>
<dbReference type="InterPro" id="IPR006342">
    <property type="entry name" value="FkbM_mtfrase"/>
</dbReference>
<dbReference type="Proteomes" id="UP000484885">
    <property type="component" value="Unassembled WGS sequence"/>
</dbReference>
<dbReference type="SUPFAM" id="SSF53335">
    <property type="entry name" value="S-adenosyl-L-methionine-dependent methyltransferases"/>
    <property type="match status" value="1"/>
</dbReference>
<dbReference type="EMBL" id="JAAGSC010000042">
    <property type="protein sequence ID" value="NDY96309.1"/>
    <property type="molecule type" value="Genomic_DNA"/>
</dbReference>
<feature type="region of interest" description="Disordered" evidence="1">
    <location>
        <begin position="411"/>
        <end position="447"/>
    </location>
</feature>
<evidence type="ECO:0000313" key="3">
    <source>
        <dbReference type="Proteomes" id="UP000484885"/>
    </source>
</evidence>
<dbReference type="GO" id="GO:0008168">
    <property type="term" value="F:methyltransferase activity"/>
    <property type="evidence" value="ECO:0007669"/>
    <property type="project" value="UniProtKB-KW"/>
</dbReference>